<accession>A0A180GBK5</accession>
<proteinExistence type="predicted"/>
<feature type="compositionally biased region" description="Acidic residues" evidence="1">
    <location>
        <begin position="133"/>
        <end position="157"/>
    </location>
</feature>
<feature type="compositionally biased region" description="Low complexity" evidence="1">
    <location>
        <begin position="158"/>
        <end position="167"/>
    </location>
</feature>
<dbReference type="EnsemblFungi" id="PTTG_06603-t43_1">
    <property type="protein sequence ID" value="PTTG_06603-t43_1-p1"/>
    <property type="gene ID" value="PTTG_06603"/>
</dbReference>
<organism evidence="2">
    <name type="scientific">Puccinia triticina (isolate 1-1 / race 1 (BBBD))</name>
    <name type="common">Brown leaf rust fungus</name>
    <dbReference type="NCBI Taxonomy" id="630390"/>
    <lineage>
        <taxon>Eukaryota</taxon>
        <taxon>Fungi</taxon>
        <taxon>Dikarya</taxon>
        <taxon>Basidiomycota</taxon>
        <taxon>Pucciniomycotina</taxon>
        <taxon>Pucciniomycetes</taxon>
        <taxon>Pucciniales</taxon>
        <taxon>Pucciniaceae</taxon>
        <taxon>Puccinia</taxon>
    </lineage>
</organism>
<reference evidence="2" key="2">
    <citation type="submission" date="2016-05" db="EMBL/GenBank/DDBJ databases">
        <title>Comparative analysis highlights variable genome content of wheat rusts and divergence of the mating loci.</title>
        <authorList>
            <person name="Cuomo C.A."/>
            <person name="Bakkeren G."/>
            <person name="Szabo L."/>
            <person name="Khalil H."/>
            <person name="Joly D."/>
            <person name="Goldberg J."/>
            <person name="Young S."/>
            <person name="Zeng Q."/>
            <person name="Fellers J."/>
        </authorList>
    </citation>
    <scope>NUCLEOTIDE SEQUENCE [LARGE SCALE GENOMIC DNA]</scope>
    <source>
        <strain evidence="2">1-1 BBBD Race 1</strain>
    </source>
</reference>
<reference evidence="2" key="1">
    <citation type="submission" date="2009-11" db="EMBL/GenBank/DDBJ databases">
        <authorList>
            <consortium name="The Broad Institute Genome Sequencing Platform"/>
            <person name="Ward D."/>
            <person name="Feldgarden M."/>
            <person name="Earl A."/>
            <person name="Young S.K."/>
            <person name="Zeng Q."/>
            <person name="Koehrsen M."/>
            <person name="Alvarado L."/>
            <person name="Berlin A."/>
            <person name="Bochicchio J."/>
            <person name="Borenstein D."/>
            <person name="Chapman S.B."/>
            <person name="Chen Z."/>
            <person name="Engels R."/>
            <person name="Freedman E."/>
            <person name="Gellesch M."/>
            <person name="Goldberg J."/>
            <person name="Griggs A."/>
            <person name="Gujja S."/>
            <person name="Heilman E."/>
            <person name="Heiman D."/>
            <person name="Hepburn T."/>
            <person name="Howarth C."/>
            <person name="Jen D."/>
            <person name="Larson L."/>
            <person name="Lewis B."/>
            <person name="Mehta T."/>
            <person name="Park D."/>
            <person name="Pearson M."/>
            <person name="Roberts A."/>
            <person name="Saif S."/>
            <person name="Shea T."/>
            <person name="Shenoy N."/>
            <person name="Sisk P."/>
            <person name="Stolte C."/>
            <person name="Sykes S."/>
            <person name="Thomson T."/>
            <person name="Walk T."/>
            <person name="White J."/>
            <person name="Yandava C."/>
            <person name="Izard J."/>
            <person name="Baranova O.V."/>
            <person name="Blanton J.M."/>
            <person name="Tanner A.C."/>
            <person name="Dewhirst F.E."/>
            <person name="Haas B."/>
            <person name="Nusbaum C."/>
            <person name="Birren B."/>
        </authorList>
    </citation>
    <scope>NUCLEOTIDE SEQUENCE [LARGE SCALE GENOMIC DNA]</scope>
    <source>
        <strain evidence="2">1-1 BBBD Race 1</strain>
    </source>
</reference>
<feature type="region of interest" description="Disordered" evidence="1">
    <location>
        <begin position="133"/>
        <end position="256"/>
    </location>
</feature>
<feature type="compositionally biased region" description="Basic and acidic residues" evidence="1">
    <location>
        <begin position="168"/>
        <end position="184"/>
    </location>
</feature>
<sequence>MDWPYQLKVGRESYTLFSRGFWNGFHYWCKVLRSGRGSTTGVWLHDDQQNEGIARLVNTDPSSIGGCHPFTSFLFYSRCWTPCKEKYVLDSISKIKADHLNAEGDAPFVNLGSLIKPQLKTAASSQVVKPLEDGDYVDNFDKDAEEDSEASDLDCESDNNSSSAKSNSGDKDNTKSDSGDEDNTKLVLHPVEPAPKTIKLKLRIQSQPAHDMVAGTSKQPESPNPTAPPSAQADQPLSPNEAKPATRRSRRTSAKK</sequence>
<dbReference type="VEuPathDB" id="FungiDB:PTTG_06603"/>
<evidence type="ECO:0000256" key="1">
    <source>
        <dbReference type="SAM" id="MobiDB-lite"/>
    </source>
</evidence>
<evidence type="ECO:0000313" key="4">
    <source>
        <dbReference type="Proteomes" id="UP000005240"/>
    </source>
</evidence>
<evidence type="ECO:0000313" key="3">
    <source>
        <dbReference type="EnsemblFungi" id="PTTG_06603-t43_1-p1"/>
    </source>
</evidence>
<dbReference type="Proteomes" id="UP000005240">
    <property type="component" value="Unassembled WGS sequence"/>
</dbReference>
<dbReference type="AlphaFoldDB" id="A0A180GBK5"/>
<evidence type="ECO:0000313" key="2">
    <source>
        <dbReference type="EMBL" id="OAV90065.1"/>
    </source>
</evidence>
<gene>
    <name evidence="2" type="ORF">PTTG_06603</name>
</gene>
<feature type="compositionally biased region" description="Basic residues" evidence="1">
    <location>
        <begin position="245"/>
        <end position="256"/>
    </location>
</feature>
<protein>
    <submittedName>
        <fullName evidence="2 3">Uncharacterized protein</fullName>
    </submittedName>
</protein>
<reference evidence="3 4" key="3">
    <citation type="journal article" date="2017" name="G3 (Bethesda)">
        <title>Comparative analysis highlights variable genome content of wheat rusts and divergence of the mating loci.</title>
        <authorList>
            <person name="Cuomo C.A."/>
            <person name="Bakkeren G."/>
            <person name="Khalil H.B."/>
            <person name="Panwar V."/>
            <person name="Joly D."/>
            <person name="Linning R."/>
            <person name="Sakthikumar S."/>
            <person name="Song X."/>
            <person name="Adiconis X."/>
            <person name="Fan L."/>
            <person name="Goldberg J.M."/>
            <person name="Levin J.Z."/>
            <person name="Young S."/>
            <person name="Zeng Q."/>
            <person name="Anikster Y."/>
            <person name="Bruce M."/>
            <person name="Wang M."/>
            <person name="Yin C."/>
            <person name="McCallum B."/>
            <person name="Szabo L.J."/>
            <person name="Hulbert S."/>
            <person name="Chen X."/>
            <person name="Fellers J.P."/>
        </authorList>
    </citation>
    <scope>NUCLEOTIDE SEQUENCE</scope>
    <source>
        <strain evidence="3">isolate 1-1 / race 1 (BBBD)</strain>
        <strain evidence="4">Isolate 1-1 / race 1 (BBBD)</strain>
    </source>
</reference>
<reference evidence="3" key="4">
    <citation type="submission" date="2025-05" db="UniProtKB">
        <authorList>
            <consortium name="EnsemblFungi"/>
        </authorList>
    </citation>
    <scope>IDENTIFICATION</scope>
    <source>
        <strain evidence="3">isolate 1-1 / race 1 (BBBD)</strain>
    </source>
</reference>
<name>A0A180GBK5_PUCT1</name>
<dbReference type="OrthoDB" id="2507532at2759"/>
<keyword evidence="4" id="KW-1185">Reference proteome</keyword>
<dbReference type="EMBL" id="ADAS02000110">
    <property type="protein sequence ID" value="OAV90065.1"/>
    <property type="molecule type" value="Genomic_DNA"/>
</dbReference>